<feature type="compositionally biased region" description="Basic and acidic residues" evidence="1">
    <location>
        <begin position="25"/>
        <end position="44"/>
    </location>
</feature>
<proteinExistence type="predicted"/>
<evidence type="ECO:0000256" key="1">
    <source>
        <dbReference type="SAM" id="MobiDB-lite"/>
    </source>
</evidence>
<feature type="compositionally biased region" description="Polar residues" evidence="1">
    <location>
        <begin position="45"/>
        <end position="58"/>
    </location>
</feature>
<protein>
    <submittedName>
        <fullName evidence="3">Uncharacterized protein</fullName>
    </submittedName>
</protein>
<evidence type="ECO:0000313" key="2">
    <source>
        <dbReference type="EMBL" id="KAF7485931.1"/>
    </source>
</evidence>
<dbReference type="Proteomes" id="UP000662637">
    <property type="component" value="Unassembled WGS sequence"/>
</dbReference>
<evidence type="ECO:0000313" key="4">
    <source>
        <dbReference type="Proteomes" id="UP000335636"/>
    </source>
</evidence>
<dbReference type="EMBL" id="CABDUW010000380">
    <property type="protein sequence ID" value="VTJ67412.1"/>
    <property type="molecule type" value="Genomic_DNA"/>
</dbReference>
<reference evidence="3 4" key="1">
    <citation type="submission" date="2019-04" db="EMBL/GenBank/DDBJ databases">
        <authorList>
            <person name="Alioto T."/>
            <person name="Alioto T."/>
        </authorList>
    </citation>
    <scope>NUCLEOTIDE SEQUENCE [LARGE SCALE GENOMIC DNA]</scope>
</reference>
<keyword evidence="4" id="KW-1185">Reference proteome</keyword>
<evidence type="ECO:0000313" key="3">
    <source>
        <dbReference type="EMBL" id="VTJ67412.1"/>
    </source>
</evidence>
<organism evidence="3 4">
    <name type="scientific">Marmota monax</name>
    <name type="common">Woodchuck</name>
    <dbReference type="NCBI Taxonomy" id="9995"/>
    <lineage>
        <taxon>Eukaryota</taxon>
        <taxon>Metazoa</taxon>
        <taxon>Chordata</taxon>
        <taxon>Craniata</taxon>
        <taxon>Vertebrata</taxon>
        <taxon>Euteleostomi</taxon>
        <taxon>Mammalia</taxon>
        <taxon>Eutheria</taxon>
        <taxon>Euarchontoglires</taxon>
        <taxon>Glires</taxon>
        <taxon>Rodentia</taxon>
        <taxon>Sciuromorpha</taxon>
        <taxon>Sciuridae</taxon>
        <taxon>Xerinae</taxon>
        <taxon>Marmotini</taxon>
        <taxon>Marmota</taxon>
    </lineage>
</organism>
<name>A0A5E4BFN2_MARMO</name>
<sequence>MNKEQKMRAFRGGAAQCPLPLGPELSKENKAHCETRNPIKENSRAAESSPGQRGNGNNALVRARNL</sequence>
<dbReference type="EMBL" id="WJEC01000087">
    <property type="protein sequence ID" value="KAF7485931.1"/>
    <property type="molecule type" value="Genomic_DNA"/>
</dbReference>
<dbReference type="AlphaFoldDB" id="A0A5E4BFN2"/>
<reference evidence="2" key="2">
    <citation type="submission" date="2020-08" db="EMBL/GenBank/DDBJ databases">
        <authorList>
            <person name="Shumante A."/>
            <person name="Zimin A.V."/>
            <person name="Puiu D."/>
            <person name="Salzberg S.L."/>
        </authorList>
    </citation>
    <scope>NUCLEOTIDE SEQUENCE</scope>
    <source>
        <strain evidence="2">WC2-LM</strain>
        <tissue evidence="2">Liver</tissue>
    </source>
</reference>
<accession>A0A5E4BFN2</accession>
<dbReference type="Proteomes" id="UP000335636">
    <property type="component" value="Unassembled WGS sequence"/>
</dbReference>
<feature type="region of interest" description="Disordered" evidence="1">
    <location>
        <begin position="1"/>
        <end position="66"/>
    </location>
</feature>
<gene>
    <name evidence="2" type="ORF">GHT09_002319</name>
    <name evidence="3" type="ORF">MONAX_5E030265</name>
</gene>